<accession>A0A2I1NB59</accession>
<proteinExistence type="predicted"/>
<name>A0A2I1NB59_9BACT</name>
<sequence>MYFLTTSTASKIFDVSSRALQISANRKSKKYPFIELNNTKKRGYGGKRLLFKVGALKIKEAISKNIISTDIKIWDE</sequence>
<protein>
    <submittedName>
        <fullName evidence="1">Integrase</fullName>
    </submittedName>
</protein>
<reference evidence="1 2" key="1">
    <citation type="submission" date="2017-12" db="EMBL/GenBank/DDBJ databases">
        <title>Phylogenetic diversity of female urinary microbiome.</title>
        <authorList>
            <person name="Thomas-White K."/>
            <person name="Wolfe A.J."/>
        </authorList>
    </citation>
    <scope>NUCLEOTIDE SEQUENCE [LARGE SCALE GENOMIC DNA]</scope>
    <source>
        <strain evidence="1 2">UMB0112</strain>
    </source>
</reference>
<evidence type="ECO:0000313" key="1">
    <source>
        <dbReference type="EMBL" id="PKZ29598.1"/>
    </source>
</evidence>
<evidence type="ECO:0000313" key="2">
    <source>
        <dbReference type="Proteomes" id="UP000234639"/>
    </source>
</evidence>
<feature type="non-terminal residue" evidence="1">
    <location>
        <position position="76"/>
    </location>
</feature>
<dbReference type="EMBL" id="PKHU01000003">
    <property type="protein sequence ID" value="PKZ29598.1"/>
    <property type="molecule type" value="Genomic_DNA"/>
</dbReference>
<organism evidence="1 2">
    <name type="scientific">Campylobacter ureolyticus</name>
    <dbReference type="NCBI Taxonomy" id="827"/>
    <lineage>
        <taxon>Bacteria</taxon>
        <taxon>Pseudomonadati</taxon>
        <taxon>Campylobacterota</taxon>
        <taxon>Epsilonproteobacteria</taxon>
        <taxon>Campylobacterales</taxon>
        <taxon>Campylobacteraceae</taxon>
        <taxon>Campylobacter</taxon>
    </lineage>
</organism>
<gene>
    <name evidence="1" type="ORF">CYJ41_04400</name>
</gene>
<dbReference type="AlphaFoldDB" id="A0A2I1NB59"/>
<comment type="caution">
    <text evidence="1">The sequence shown here is derived from an EMBL/GenBank/DDBJ whole genome shotgun (WGS) entry which is preliminary data.</text>
</comment>
<dbReference type="Proteomes" id="UP000234639">
    <property type="component" value="Unassembled WGS sequence"/>
</dbReference>